<feature type="domain" description="NigD-like C-terminal" evidence="3">
    <location>
        <begin position="133"/>
        <end position="225"/>
    </location>
</feature>
<proteinExistence type="predicted"/>
<dbReference type="Gene3D" id="2.60.40.2370">
    <property type="entry name" value="NigD-like, C-terminal beta sandwich domain"/>
    <property type="match status" value="1"/>
</dbReference>
<dbReference type="GeneID" id="98673877"/>
<name>A0A4Y1X463_9BACT</name>
<evidence type="ECO:0000313" key="4">
    <source>
        <dbReference type="EMBL" id="BBL07256.1"/>
    </source>
</evidence>
<evidence type="ECO:0000256" key="1">
    <source>
        <dbReference type="SAM" id="SignalP"/>
    </source>
</evidence>
<dbReference type="Pfam" id="PF12667">
    <property type="entry name" value="NigD_N"/>
    <property type="match status" value="1"/>
</dbReference>
<keyword evidence="1" id="KW-0732">Signal</keyword>
<dbReference type="Gene3D" id="2.40.50.500">
    <property type="entry name" value="NigD-like N-terminal OB domain"/>
    <property type="match status" value="1"/>
</dbReference>
<dbReference type="EMBL" id="AP019736">
    <property type="protein sequence ID" value="BBL07256.1"/>
    <property type="molecule type" value="Genomic_DNA"/>
</dbReference>
<evidence type="ECO:0000259" key="2">
    <source>
        <dbReference type="Pfam" id="PF12667"/>
    </source>
</evidence>
<dbReference type="InterPro" id="IPR024299">
    <property type="entry name" value="NigD-like_OB_dom"/>
</dbReference>
<gene>
    <name evidence="4" type="ORF">A5CPEGH6_18940</name>
</gene>
<keyword evidence="5" id="KW-1185">Reference proteome</keyword>
<evidence type="ECO:0000313" key="5">
    <source>
        <dbReference type="Proteomes" id="UP000319374"/>
    </source>
</evidence>
<evidence type="ECO:0000259" key="3">
    <source>
        <dbReference type="Pfam" id="PF17415"/>
    </source>
</evidence>
<dbReference type="AlphaFoldDB" id="A0A4Y1X463"/>
<dbReference type="Proteomes" id="UP000319374">
    <property type="component" value="Chromosome"/>
</dbReference>
<dbReference type="Pfam" id="PF17415">
    <property type="entry name" value="NigD_C"/>
    <property type="match status" value="1"/>
</dbReference>
<reference evidence="5" key="1">
    <citation type="submission" date="2019-06" db="EMBL/GenBank/DDBJ databases">
        <title>Alistipes onderdonkii subsp. vulgaris subsp. nov., Alistipes dispar sp. nov. and Alistipes communis sp. nov., isolated from human faeces, and creation of Alistipes onderdonkii subsp. onderdonkii subsp. nov.</title>
        <authorList>
            <person name="Sakamoto M."/>
            <person name="Ikeyama N."/>
            <person name="Ogata Y."/>
            <person name="Suda W."/>
            <person name="Iino T."/>
            <person name="Hattori M."/>
            <person name="Ohkuma M."/>
        </authorList>
    </citation>
    <scope>NUCLEOTIDE SEQUENCE [LARGE SCALE GENOMIC DNA]</scope>
    <source>
        <strain evidence="5">5CPEGH6</strain>
    </source>
</reference>
<dbReference type="InterPro" id="IPR035376">
    <property type="entry name" value="NigD_C"/>
</dbReference>
<organism evidence="4 5">
    <name type="scientific">Alistipes dispar</name>
    <dbReference type="NCBI Taxonomy" id="2585119"/>
    <lineage>
        <taxon>Bacteria</taxon>
        <taxon>Pseudomonadati</taxon>
        <taxon>Bacteroidota</taxon>
        <taxon>Bacteroidia</taxon>
        <taxon>Bacteroidales</taxon>
        <taxon>Rikenellaceae</taxon>
        <taxon>Alistipes</taxon>
    </lineage>
</organism>
<dbReference type="KEGG" id="ada:A5CPEGH6_18940"/>
<evidence type="ECO:0008006" key="6">
    <source>
        <dbReference type="Google" id="ProtNLM"/>
    </source>
</evidence>
<feature type="signal peptide" evidence="1">
    <location>
        <begin position="1"/>
        <end position="21"/>
    </location>
</feature>
<dbReference type="InterPro" id="IPR038143">
    <property type="entry name" value="NigD-like_C_dom_sf"/>
</dbReference>
<feature type="domain" description="NigD-like N-terminal OB" evidence="2">
    <location>
        <begin position="35"/>
        <end position="97"/>
    </location>
</feature>
<sequence length="230" mass="25912">MKKIGLLFLTALLSLTLPACNDDDGDYPYVYGLITTVHTLGDKEYYFERDNGQTLYPSEKSATFEAEEGKRAVIYFDLLEGIPDYDYNIRLYRAEEIYTGPSAIVTTQEELDRQGGDCAGFPAAYWQYFNLTPKWLTLYLLYPVTDNSKHTFSVIVNKVEAPEQTEEGYLNLELHHSAGGDVPGYTQGYYVSFDLTPIAAELEGKKGVILGIETCENGTKHIKLDLPQEQ</sequence>
<feature type="chain" id="PRO_5021491223" description="NigD-like C-terminal beta sandwich domain-containing protein" evidence="1">
    <location>
        <begin position="22"/>
        <end position="230"/>
    </location>
</feature>
<dbReference type="RefSeq" id="WP_141429394.1">
    <property type="nucleotide sequence ID" value="NZ_AP019736.1"/>
</dbReference>
<accession>A0A4Y1X463</accession>
<dbReference type="InterPro" id="IPR038179">
    <property type="entry name" value="NigD-like_N_sf"/>
</dbReference>
<protein>
    <recommendedName>
        <fullName evidence="6">NigD-like C-terminal beta sandwich domain-containing protein</fullName>
    </recommendedName>
</protein>
<dbReference type="OrthoDB" id="1048834at2"/>